<proteinExistence type="predicted"/>
<evidence type="ECO:0000313" key="3">
    <source>
        <dbReference type="Proteomes" id="UP000692954"/>
    </source>
</evidence>
<keyword evidence="1" id="KW-0812">Transmembrane</keyword>
<feature type="transmembrane region" description="Helical" evidence="1">
    <location>
        <begin position="593"/>
        <end position="612"/>
    </location>
</feature>
<name>A0A8S1Q2T3_9CILI</name>
<dbReference type="AlphaFoldDB" id="A0A8S1Q2T3"/>
<feature type="transmembrane region" description="Helical" evidence="1">
    <location>
        <begin position="463"/>
        <end position="485"/>
    </location>
</feature>
<dbReference type="EMBL" id="CAJJDN010000093">
    <property type="protein sequence ID" value="CAD8109149.1"/>
    <property type="molecule type" value="Genomic_DNA"/>
</dbReference>
<feature type="transmembrane region" description="Helical" evidence="1">
    <location>
        <begin position="684"/>
        <end position="701"/>
    </location>
</feature>
<evidence type="ECO:0000256" key="1">
    <source>
        <dbReference type="SAM" id="Phobius"/>
    </source>
</evidence>
<feature type="transmembrane region" description="Helical" evidence="1">
    <location>
        <begin position="432"/>
        <end position="457"/>
    </location>
</feature>
<dbReference type="OrthoDB" id="308006at2759"/>
<protein>
    <recommendedName>
        <fullName evidence="4">Transmembrane protein</fullName>
    </recommendedName>
</protein>
<keyword evidence="3" id="KW-1185">Reference proteome</keyword>
<dbReference type="Proteomes" id="UP000692954">
    <property type="component" value="Unassembled WGS sequence"/>
</dbReference>
<accession>A0A8S1Q2T3</accession>
<comment type="caution">
    <text evidence="2">The sequence shown here is derived from an EMBL/GenBank/DDBJ whole genome shotgun (WGS) entry which is preliminary data.</text>
</comment>
<sequence>MQQGNRMNLEKDCIILFDSQEEIPFQREIYETTTNQYVTFPLSVDKVDLVRLISKNQKYLLQIKINQMKRVIDIAKNNEQNLQQTLKINNIQKIEDCLPDVVFGPKSLLPNKGEAGFQRLCNQDQINLNTEIQNPGSNVSVLIYKGENFQDLQNQMEQYRNDDIKINPIVLINGKSAFKKLMRSNMNTFLDLYERKYVPFHKKFSTSNHHCFYFQIQNTTGYYFFFVLARELDKLDLIKWIYQGILKFIQPKFAVIASSNENFEENINILQLFSILENQGDKYFGITCLKKFYYEGKSQYDFQGDFAEIALKIDSMFKIKQFHDPLSCIYKWSKIQDEIENYINKLQTEYYKNAWALGYNSILPKIMYQNNHLELKIITKRIVEQKFEKNQFEILFNQFCEYKQNINYQLRKCKFGQFRNVFQWFISKVQVFYNYFGISICFFFSFQCPYSVIYNLLEESVGYTAIAVILPLFYALNVLLFLLLVQLYHFNDKIIEKDKNQKVLIQAQKNEDEQKFVFQICQSDKVDVLLSQEQTDQDLIICEVQEDDYVKDSRCKIKKEQFQQQEFFLLYSFPLLKYISHIIIYLIQTQCYLDLGVVISILSNLIIIHGWIKFNNQKASQELILLIMAIFVILFHLINKKIRIYKMVRYFSMITYFWQFLQLPKKITSATQRSEQKRKLGSQLFLNFILFYSFIAIESYYNYSGYILLGVFGYLSIIYFIIDFYLLIQTFFYNQSLPKLPQQGRQYIWQVMEEPEYKLELQNNQDSNDDFVNNFRKLVAETNEGKQNQQQLQVTQYINTQTQQNLKNSVVFNKKIQNLIENNNLNEQDINKITNIIEEQINQQINIKKKEEEFQKNEQNKQKQKIQSQIQSEIKITSSFVKQGSFLQSKQQLNSNIIENE</sequence>
<feature type="transmembrane region" description="Helical" evidence="1">
    <location>
        <begin position="619"/>
        <end position="638"/>
    </location>
</feature>
<keyword evidence="1" id="KW-0472">Membrane</keyword>
<organism evidence="2 3">
    <name type="scientific">Paramecium sonneborni</name>
    <dbReference type="NCBI Taxonomy" id="65129"/>
    <lineage>
        <taxon>Eukaryota</taxon>
        <taxon>Sar</taxon>
        <taxon>Alveolata</taxon>
        <taxon>Ciliophora</taxon>
        <taxon>Intramacronucleata</taxon>
        <taxon>Oligohymenophorea</taxon>
        <taxon>Peniculida</taxon>
        <taxon>Parameciidae</taxon>
        <taxon>Paramecium</taxon>
    </lineage>
</organism>
<keyword evidence="1" id="KW-1133">Transmembrane helix</keyword>
<evidence type="ECO:0008006" key="4">
    <source>
        <dbReference type="Google" id="ProtNLM"/>
    </source>
</evidence>
<feature type="transmembrane region" description="Helical" evidence="1">
    <location>
        <begin position="707"/>
        <end position="728"/>
    </location>
</feature>
<reference evidence="2" key="1">
    <citation type="submission" date="2021-01" db="EMBL/GenBank/DDBJ databases">
        <authorList>
            <consortium name="Genoscope - CEA"/>
            <person name="William W."/>
        </authorList>
    </citation>
    <scope>NUCLEOTIDE SEQUENCE</scope>
</reference>
<evidence type="ECO:0000313" key="2">
    <source>
        <dbReference type="EMBL" id="CAD8109149.1"/>
    </source>
</evidence>
<gene>
    <name evidence="2" type="ORF">PSON_ATCC_30995.1.T0930025</name>
</gene>